<name>A0A5B8U447_9ACTN</name>
<sequence length="153" mass="16775">MDELPDWDDGTVAILSTGGGAPHAIPVSTAVRSGPRTILLALALRRESLARLREDPRAALTVLSRDVACTAHGVAVVAEEPLEESGRVAAIRLEVHEVQDHRQPRFAMHEGVRWSWIDEEARIRDAEIRAALRRVAIGTTRSVKPPSPRSSLR</sequence>
<dbReference type="Gene3D" id="2.30.110.10">
    <property type="entry name" value="Electron Transport, Fmn-binding Protein, Chain A"/>
    <property type="match status" value="1"/>
</dbReference>
<keyword evidence="2" id="KW-1185">Reference proteome</keyword>
<accession>A0A5B8U447</accession>
<dbReference type="InterPro" id="IPR012349">
    <property type="entry name" value="Split_barrel_FMN-bd"/>
</dbReference>
<dbReference type="AlphaFoldDB" id="A0A5B8U447"/>
<dbReference type="EMBL" id="CP042430">
    <property type="protein sequence ID" value="QEC47777.1"/>
    <property type="molecule type" value="Genomic_DNA"/>
</dbReference>
<reference evidence="1 2" key="1">
    <citation type="journal article" date="2018" name="J. Microbiol.">
        <title>Baekduia soli gen. nov., sp. nov., a novel bacterium isolated from the soil of Baekdu Mountain and proposal of a novel family name, Baekduiaceae fam. nov.</title>
        <authorList>
            <person name="An D.S."/>
            <person name="Siddiqi M.Z."/>
            <person name="Kim K.H."/>
            <person name="Yu H.S."/>
            <person name="Im W.T."/>
        </authorList>
    </citation>
    <scope>NUCLEOTIDE SEQUENCE [LARGE SCALE GENOMIC DNA]</scope>
    <source>
        <strain evidence="1 2">BR7-21</strain>
    </source>
</reference>
<proteinExistence type="predicted"/>
<dbReference type="RefSeq" id="WP_146918619.1">
    <property type="nucleotide sequence ID" value="NZ_CP042430.1"/>
</dbReference>
<protein>
    <submittedName>
        <fullName evidence="1">Uncharacterized protein</fullName>
    </submittedName>
</protein>
<dbReference type="OrthoDB" id="4552117at2"/>
<dbReference type="Proteomes" id="UP000321805">
    <property type="component" value="Chromosome"/>
</dbReference>
<gene>
    <name evidence="1" type="ORF">FSW04_09475</name>
</gene>
<evidence type="ECO:0000313" key="1">
    <source>
        <dbReference type="EMBL" id="QEC47777.1"/>
    </source>
</evidence>
<evidence type="ECO:0000313" key="2">
    <source>
        <dbReference type="Proteomes" id="UP000321805"/>
    </source>
</evidence>
<organism evidence="1 2">
    <name type="scientific">Baekduia soli</name>
    <dbReference type="NCBI Taxonomy" id="496014"/>
    <lineage>
        <taxon>Bacteria</taxon>
        <taxon>Bacillati</taxon>
        <taxon>Actinomycetota</taxon>
        <taxon>Thermoleophilia</taxon>
        <taxon>Solirubrobacterales</taxon>
        <taxon>Baekduiaceae</taxon>
        <taxon>Baekduia</taxon>
    </lineage>
</organism>
<dbReference type="SUPFAM" id="SSF50475">
    <property type="entry name" value="FMN-binding split barrel"/>
    <property type="match status" value="1"/>
</dbReference>
<dbReference type="KEGG" id="bsol:FSW04_09475"/>